<dbReference type="WBParaSite" id="MCU_004776-RD">
    <property type="protein sequence ID" value="MCU_004776-RD"/>
    <property type="gene ID" value="MCU_004776"/>
</dbReference>
<evidence type="ECO:0000313" key="1">
    <source>
        <dbReference type="WBParaSite" id="MCU_004776-RD"/>
    </source>
</evidence>
<protein>
    <submittedName>
        <fullName evidence="1">ELMO domain-containing protein</fullName>
    </submittedName>
</protein>
<dbReference type="AlphaFoldDB" id="A0A5K3F444"/>
<reference evidence="1" key="1">
    <citation type="submission" date="2019-11" db="UniProtKB">
        <authorList>
            <consortium name="WormBaseParasite"/>
        </authorList>
    </citation>
    <scope>IDENTIFICATION</scope>
</reference>
<accession>A0A5K3F444</accession>
<organism evidence="1">
    <name type="scientific">Mesocestoides corti</name>
    <name type="common">Flatworm</name>
    <dbReference type="NCBI Taxonomy" id="53468"/>
    <lineage>
        <taxon>Eukaryota</taxon>
        <taxon>Metazoa</taxon>
        <taxon>Spiralia</taxon>
        <taxon>Lophotrochozoa</taxon>
        <taxon>Platyhelminthes</taxon>
        <taxon>Cestoda</taxon>
        <taxon>Eucestoda</taxon>
        <taxon>Cyclophyllidea</taxon>
        <taxon>Mesocestoididae</taxon>
        <taxon>Mesocestoides</taxon>
    </lineage>
</organism>
<proteinExistence type="predicted"/>
<sequence>MIEESHLGHYVQSELIVFSVKYRTNTKTFQVPKDTHINEIVEFVVNEFQEFAAEPKDFRLGIFSGESLVSYISNENRYLLKNDLAVLLQAPNISSNQLKSLLACVCECLRTPSRLDEVGNLCDRLGELLRYMSCGEFALYFVDNGGIAALFELATATRWTIMVPSWSSHRASIKLEEIGG</sequence>
<name>A0A5K3F444_MESCO</name>